<evidence type="ECO:0000313" key="3">
    <source>
        <dbReference type="Proteomes" id="UP000265581"/>
    </source>
</evidence>
<dbReference type="Proteomes" id="UP000265581">
    <property type="component" value="Unassembled WGS sequence"/>
</dbReference>
<dbReference type="RefSeq" id="WP_119705722.1">
    <property type="nucleotide sequence ID" value="NZ_JBHSOI010000002.1"/>
</dbReference>
<evidence type="ECO:0000313" key="2">
    <source>
        <dbReference type="EMBL" id="REK71131.1"/>
    </source>
</evidence>
<evidence type="ECO:0000259" key="1">
    <source>
        <dbReference type="Pfam" id="PF12867"/>
    </source>
</evidence>
<name>A0A371P598_9ACTN</name>
<keyword evidence="3" id="KW-1185">Reference proteome</keyword>
<comment type="caution">
    <text evidence="2">The sequence shown here is derived from an EMBL/GenBank/DDBJ whole genome shotgun (WGS) entry which is preliminary data.</text>
</comment>
<dbReference type="InterPro" id="IPR034660">
    <property type="entry name" value="DinB/YfiT-like"/>
</dbReference>
<dbReference type="Pfam" id="PF12867">
    <property type="entry name" value="DinB_2"/>
    <property type="match status" value="1"/>
</dbReference>
<dbReference type="Gene3D" id="1.20.120.450">
    <property type="entry name" value="dinb family like domain"/>
    <property type="match status" value="1"/>
</dbReference>
<sequence>MQIEPDTKDWTWVLEQPCPECGFVAADVVPDDVAGRVRETLPRWRAVLERGDAGERPDPGTWSSAEYACHVRDVFTVFAGRVALMLERDDPTFDNWDQDATALDDDYASQAPSEIAPQLDVAGRLVAWTFEAVPADAWARTGRRSNGSAFTVVTLAQYFLHDVVHHLHDVRG</sequence>
<dbReference type="InterPro" id="IPR024775">
    <property type="entry name" value="DinB-like"/>
</dbReference>
<feature type="domain" description="DinB-like" evidence="1">
    <location>
        <begin position="46"/>
        <end position="168"/>
    </location>
</feature>
<reference evidence="2 3" key="1">
    <citation type="submission" date="2018-08" db="EMBL/GenBank/DDBJ databases">
        <title>Aeromicrobium sp. M2KJ-4, whole genome shotgun sequence.</title>
        <authorList>
            <person name="Tuo L."/>
        </authorList>
    </citation>
    <scope>NUCLEOTIDE SEQUENCE [LARGE SCALE GENOMIC DNA]</scope>
    <source>
        <strain evidence="2 3">M2KJ-4</strain>
    </source>
</reference>
<dbReference type="SUPFAM" id="SSF109854">
    <property type="entry name" value="DinB/YfiT-like putative metalloenzymes"/>
    <property type="match status" value="1"/>
</dbReference>
<organism evidence="2 3">
    <name type="scientific">Aeromicrobium endophyticum</name>
    <dbReference type="NCBI Taxonomy" id="2292704"/>
    <lineage>
        <taxon>Bacteria</taxon>
        <taxon>Bacillati</taxon>
        <taxon>Actinomycetota</taxon>
        <taxon>Actinomycetes</taxon>
        <taxon>Propionibacteriales</taxon>
        <taxon>Nocardioidaceae</taxon>
        <taxon>Aeromicrobium</taxon>
    </lineage>
</organism>
<accession>A0A371P598</accession>
<dbReference type="OrthoDB" id="3376896at2"/>
<protein>
    <submittedName>
        <fullName evidence="2">DinB family protein</fullName>
    </submittedName>
</protein>
<dbReference type="EMBL" id="QUBR01000002">
    <property type="protein sequence ID" value="REK71131.1"/>
    <property type="molecule type" value="Genomic_DNA"/>
</dbReference>
<gene>
    <name evidence="2" type="ORF">DX116_17885</name>
</gene>
<dbReference type="AlphaFoldDB" id="A0A371P598"/>
<proteinExistence type="predicted"/>